<dbReference type="EMBL" id="BMUE01000023">
    <property type="protein sequence ID" value="GGW79531.1"/>
    <property type="molecule type" value="Genomic_DNA"/>
</dbReference>
<organism evidence="1 2">
    <name type="scientific">Streptomyces lucensis JCM 4490</name>
    <dbReference type="NCBI Taxonomy" id="1306176"/>
    <lineage>
        <taxon>Bacteria</taxon>
        <taxon>Bacillati</taxon>
        <taxon>Actinomycetota</taxon>
        <taxon>Actinomycetes</taxon>
        <taxon>Kitasatosporales</taxon>
        <taxon>Streptomycetaceae</taxon>
        <taxon>Streptomyces</taxon>
    </lineage>
</organism>
<evidence type="ECO:0000313" key="1">
    <source>
        <dbReference type="EMBL" id="GGW79531.1"/>
    </source>
</evidence>
<dbReference type="RefSeq" id="WP_308431608.1">
    <property type="nucleotide sequence ID" value="NZ_BMUE01000023.1"/>
</dbReference>
<protein>
    <submittedName>
        <fullName evidence="1">Uncharacterized protein</fullName>
    </submittedName>
</protein>
<reference evidence="1" key="2">
    <citation type="submission" date="2020-09" db="EMBL/GenBank/DDBJ databases">
        <authorList>
            <person name="Sun Q."/>
            <person name="Ohkuma M."/>
        </authorList>
    </citation>
    <scope>NUCLEOTIDE SEQUENCE</scope>
    <source>
        <strain evidence="1">JCM 4490</strain>
    </source>
</reference>
<keyword evidence="2" id="KW-1185">Reference proteome</keyword>
<sequence length="95" mass="10031">MVFDELGQALVQLIDLPGELFDTLREHSQSHMGGLGHRALAVLAVAWPEACAGAEQLAVAQAGQSFPQGGIGDDQDVFELVDRLGTGLDRGFLGE</sequence>
<comment type="caution">
    <text evidence="1">The sequence shown here is derived from an EMBL/GenBank/DDBJ whole genome shotgun (WGS) entry which is preliminary data.</text>
</comment>
<accession>A0A918MWG9</accession>
<reference evidence="1" key="1">
    <citation type="journal article" date="2014" name="Int. J. Syst. Evol. Microbiol.">
        <title>Complete genome sequence of Corynebacterium casei LMG S-19264T (=DSM 44701T), isolated from a smear-ripened cheese.</title>
        <authorList>
            <consortium name="US DOE Joint Genome Institute (JGI-PGF)"/>
            <person name="Walter F."/>
            <person name="Albersmeier A."/>
            <person name="Kalinowski J."/>
            <person name="Ruckert C."/>
        </authorList>
    </citation>
    <scope>NUCLEOTIDE SEQUENCE</scope>
    <source>
        <strain evidence="1">JCM 4490</strain>
    </source>
</reference>
<gene>
    <name evidence="1" type="ORF">GCM10010503_66440</name>
</gene>
<dbReference type="Proteomes" id="UP000620224">
    <property type="component" value="Unassembled WGS sequence"/>
</dbReference>
<dbReference type="AlphaFoldDB" id="A0A918MWG9"/>
<evidence type="ECO:0000313" key="2">
    <source>
        <dbReference type="Proteomes" id="UP000620224"/>
    </source>
</evidence>
<proteinExistence type="predicted"/>
<name>A0A918MWG9_9ACTN</name>